<keyword evidence="2" id="KW-0436">Ligase</keyword>
<dbReference type="GO" id="GO:0051116">
    <property type="term" value="F:cobaltochelatase activity"/>
    <property type="evidence" value="ECO:0007669"/>
    <property type="project" value="UniProtKB-EC"/>
</dbReference>
<evidence type="ECO:0000259" key="1">
    <source>
        <dbReference type="Pfam" id="PF02514"/>
    </source>
</evidence>
<proteinExistence type="predicted"/>
<dbReference type="AlphaFoldDB" id="A0A9E7RR36"/>
<dbReference type="Proteomes" id="UP001065373">
    <property type="component" value="Chromosome"/>
</dbReference>
<dbReference type="InterPro" id="IPR003672">
    <property type="entry name" value="CobN/Mg_chltase"/>
</dbReference>
<dbReference type="RefSeq" id="WP_261599376.1">
    <property type="nucleotide sequence ID" value="NZ_CP104550.1"/>
</dbReference>
<gene>
    <name evidence="2" type="ORF">N5910_05325</name>
</gene>
<evidence type="ECO:0000313" key="2">
    <source>
        <dbReference type="EMBL" id="UXH30970.1"/>
    </source>
</evidence>
<dbReference type="EC" id="6.6.1.2" evidence="2"/>
<sequence>MGMDFDKLTAIQAEEVNNRTVDWILQIIRGRAPETLTDDAQIIELLNRAKGYAYLINQSFGSEMNSLLDALNGGFITPRSGNDPIRKPHGTSNRQ</sequence>
<dbReference type="EMBL" id="CP104550">
    <property type="protein sequence ID" value="UXH30970.1"/>
    <property type="molecule type" value="Genomic_DNA"/>
</dbReference>
<dbReference type="Pfam" id="PF02514">
    <property type="entry name" value="CobN-Mg_chel"/>
    <property type="match status" value="1"/>
</dbReference>
<name>A0A9E7RR36_METWO</name>
<accession>A0A9E7RR36</accession>
<dbReference type="GeneID" id="75106651"/>
<organism evidence="2">
    <name type="scientific">Methanothermobacter wolfeii</name>
    <name type="common">Methanobacterium wolfei</name>
    <dbReference type="NCBI Taxonomy" id="145261"/>
    <lineage>
        <taxon>Archaea</taxon>
        <taxon>Methanobacteriati</taxon>
        <taxon>Methanobacteriota</taxon>
        <taxon>Methanomada group</taxon>
        <taxon>Methanobacteria</taxon>
        <taxon>Methanobacteriales</taxon>
        <taxon>Methanobacteriaceae</taxon>
        <taxon>Methanothermobacter</taxon>
    </lineage>
</organism>
<reference evidence="2" key="1">
    <citation type="submission" date="2022-09" db="EMBL/GenBank/DDBJ databases">
        <title>Characterization of three MwoI isoschizomers from sequenced genome and metagenomes.</title>
        <authorList>
            <person name="Fomenkov A."/>
            <person name="Xu S.Y."/>
            <person name="Roberts R.J."/>
        </authorList>
    </citation>
    <scope>NUCLEOTIDE SEQUENCE</scope>
    <source>
        <strain evidence="2">DSM 2970</strain>
    </source>
</reference>
<protein>
    <submittedName>
        <fullName evidence="2">Cobaltochelatase subunit CobN</fullName>
        <ecNumber evidence="2">6.6.1.2</ecNumber>
    </submittedName>
</protein>
<feature type="domain" description="CobN/magnesium chelatase" evidence="1">
    <location>
        <begin position="34"/>
        <end position="89"/>
    </location>
</feature>